<sequence length="367" mass="40583">MMHTKRSLCLTAVFTVLVAVSFFARTAEHKLPQIPFLEDWQSSPHADFEAEPFAHWNDEGKVSKDCAGCHSTTGHLDFLGVDGSAAGSVEKDAPIEEGVACVACHNTATLHKEAVLFPSGIEVERFEPDARCMDCHQGRSSGIAVDKMVQEAAVADDASSDKLKFLNIHYSAAGATRFGAEAHGGYQYSGQKYAGFYFHDEVSTQCNDCHNSHTLKIDPRGCQDCHESVVTKDDFANIRDLKGDFDGDGNTEEGIKYEVQGLEELLLTVMTRYSTDVVGSGIAYDEHTYPYFFNDLNANGKVDEDEANRKNGYSHWTPRLAKAAYNYQFALKDHGAYMHNASYVLQLMHDSVMDLGQKVTVPKLDRP</sequence>
<dbReference type="GO" id="GO:0016491">
    <property type="term" value="F:oxidoreductase activity"/>
    <property type="evidence" value="ECO:0007669"/>
    <property type="project" value="TreeGrafter"/>
</dbReference>
<gene>
    <name evidence="3" type="ORF">YC6258_00502</name>
</gene>
<dbReference type="KEGG" id="gsn:YC6258_00502"/>
<dbReference type="RefSeq" id="WP_052830001.1">
    <property type="nucleotide sequence ID" value="NZ_CP007142.1"/>
</dbReference>
<keyword evidence="1 2" id="KW-0732">Signal</keyword>
<dbReference type="InterPro" id="IPR051829">
    <property type="entry name" value="Multiheme_Cytochr_ET"/>
</dbReference>
<dbReference type="AlphaFoldDB" id="A0A0C5VDD2"/>
<name>A0A0C5VDD2_9GAMM</name>
<evidence type="ECO:0000313" key="3">
    <source>
        <dbReference type="EMBL" id="AJQ92552.1"/>
    </source>
</evidence>
<evidence type="ECO:0000256" key="1">
    <source>
        <dbReference type="ARBA" id="ARBA00022729"/>
    </source>
</evidence>
<reference evidence="3 4" key="1">
    <citation type="submission" date="2014-01" db="EMBL/GenBank/DDBJ databases">
        <title>Full genme sequencing of cellulolytic bacterium Gynuella sunshinyii YC6258T gen. nov., sp. nov.</title>
        <authorList>
            <person name="Khan H."/>
            <person name="Chung E.J."/>
            <person name="Chung Y.R."/>
        </authorList>
    </citation>
    <scope>NUCLEOTIDE SEQUENCE [LARGE SCALE GENOMIC DNA]</scope>
    <source>
        <strain evidence="3 4">YC6258</strain>
    </source>
</reference>
<evidence type="ECO:0000256" key="2">
    <source>
        <dbReference type="SAM" id="SignalP"/>
    </source>
</evidence>
<feature type="chain" id="PRO_5002183308" evidence="2">
    <location>
        <begin position="27"/>
        <end position="367"/>
    </location>
</feature>
<keyword evidence="4" id="KW-1185">Reference proteome</keyword>
<protein>
    <submittedName>
        <fullName evidence="3">Uncharacterized protein</fullName>
    </submittedName>
</protein>
<dbReference type="PANTHER" id="PTHR35038">
    <property type="entry name" value="DISSIMILATORY SULFITE REDUCTASE SIRA"/>
    <property type="match status" value="1"/>
</dbReference>
<dbReference type="Gene3D" id="3.90.10.10">
    <property type="entry name" value="Cytochrome C3"/>
    <property type="match status" value="2"/>
</dbReference>
<dbReference type="EMBL" id="CP007142">
    <property type="protein sequence ID" value="AJQ92552.1"/>
    <property type="molecule type" value="Genomic_DNA"/>
</dbReference>
<dbReference type="SUPFAM" id="SSF48695">
    <property type="entry name" value="Multiheme cytochromes"/>
    <property type="match status" value="1"/>
</dbReference>
<feature type="signal peptide" evidence="2">
    <location>
        <begin position="1"/>
        <end position="26"/>
    </location>
</feature>
<organism evidence="3 4">
    <name type="scientific">Gynuella sunshinyii YC6258</name>
    <dbReference type="NCBI Taxonomy" id="1445510"/>
    <lineage>
        <taxon>Bacteria</taxon>
        <taxon>Pseudomonadati</taxon>
        <taxon>Pseudomonadota</taxon>
        <taxon>Gammaproteobacteria</taxon>
        <taxon>Oceanospirillales</taxon>
        <taxon>Saccharospirillaceae</taxon>
        <taxon>Gynuella</taxon>
    </lineage>
</organism>
<dbReference type="STRING" id="1445510.YC6258_00502"/>
<accession>A0A0C5VDD2</accession>
<dbReference type="OrthoDB" id="9814800at2"/>
<dbReference type="Proteomes" id="UP000032266">
    <property type="component" value="Chromosome"/>
</dbReference>
<dbReference type="InterPro" id="IPR036280">
    <property type="entry name" value="Multihaem_cyt_sf"/>
</dbReference>
<proteinExistence type="predicted"/>
<dbReference type="PANTHER" id="PTHR35038:SF8">
    <property type="entry name" value="C-TYPE POLYHEME CYTOCHROME OMCC"/>
    <property type="match status" value="1"/>
</dbReference>
<evidence type="ECO:0000313" key="4">
    <source>
        <dbReference type="Proteomes" id="UP000032266"/>
    </source>
</evidence>
<dbReference type="HOGENOM" id="CLU_760243_0_0_6"/>